<dbReference type="GO" id="GO:0016747">
    <property type="term" value="F:acyltransferase activity, transferring groups other than amino-acyl groups"/>
    <property type="evidence" value="ECO:0007669"/>
    <property type="project" value="InterPro"/>
</dbReference>
<feature type="transmembrane region" description="Helical" evidence="1">
    <location>
        <begin position="228"/>
        <end position="246"/>
    </location>
</feature>
<dbReference type="AlphaFoldDB" id="A0A101KQS7"/>
<dbReference type="Proteomes" id="UP000053176">
    <property type="component" value="Unassembled WGS sequence"/>
</dbReference>
<keyword evidence="1" id="KW-1133">Transmembrane helix</keyword>
<dbReference type="OrthoDB" id="9767863at2"/>
<feature type="transmembrane region" description="Helical" evidence="1">
    <location>
        <begin position="28"/>
        <end position="46"/>
    </location>
</feature>
<feature type="transmembrane region" description="Helical" evidence="1">
    <location>
        <begin position="253"/>
        <end position="274"/>
    </location>
</feature>
<evidence type="ECO:0000256" key="1">
    <source>
        <dbReference type="SAM" id="Phobius"/>
    </source>
</evidence>
<feature type="domain" description="Acyltransferase 3" evidence="2">
    <location>
        <begin position="27"/>
        <end position="337"/>
    </location>
</feature>
<evidence type="ECO:0000313" key="4">
    <source>
        <dbReference type="Proteomes" id="UP000053176"/>
    </source>
</evidence>
<feature type="transmembrane region" description="Helical" evidence="1">
    <location>
        <begin position="203"/>
        <end position="222"/>
    </location>
</feature>
<dbReference type="GO" id="GO:0016020">
    <property type="term" value="C:membrane"/>
    <property type="evidence" value="ECO:0007669"/>
    <property type="project" value="TreeGrafter"/>
</dbReference>
<feature type="transmembrane region" description="Helical" evidence="1">
    <location>
        <begin position="319"/>
        <end position="340"/>
    </location>
</feature>
<evidence type="ECO:0000313" key="3">
    <source>
        <dbReference type="EMBL" id="KUM25300.1"/>
    </source>
</evidence>
<keyword evidence="1" id="KW-0472">Membrane</keyword>
<protein>
    <recommendedName>
        <fullName evidence="2">Acyltransferase 3 domain-containing protein</fullName>
    </recommendedName>
</protein>
<keyword evidence="1" id="KW-0812">Transmembrane</keyword>
<dbReference type="PANTHER" id="PTHR23028:SF131">
    <property type="entry name" value="BLR2367 PROTEIN"/>
    <property type="match status" value="1"/>
</dbReference>
<dbReference type="EMBL" id="LPWA01000120">
    <property type="protein sequence ID" value="KUM25300.1"/>
    <property type="molecule type" value="Genomic_DNA"/>
</dbReference>
<feature type="transmembrane region" description="Helical" evidence="1">
    <location>
        <begin position="160"/>
        <end position="191"/>
    </location>
</feature>
<feature type="transmembrane region" description="Helical" evidence="1">
    <location>
        <begin position="133"/>
        <end position="154"/>
    </location>
</feature>
<accession>A0A101KQS7</accession>
<dbReference type="PANTHER" id="PTHR23028">
    <property type="entry name" value="ACETYLTRANSFERASE"/>
    <property type="match status" value="1"/>
</dbReference>
<name>A0A101KQS7_RHILI</name>
<dbReference type="InterPro" id="IPR050879">
    <property type="entry name" value="Acyltransferase_3"/>
</dbReference>
<feature type="transmembrane region" description="Helical" evidence="1">
    <location>
        <begin position="280"/>
        <end position="298"/>
    </location>
</feature>
<proteinExistence type="predicted"/>
<evidence type="ECO:0000259" key="2">
    <source>
        <dbReference type="Pfam" id="PF01757"/>
    </source>
</evidence>
<organism evidence="3 4">
    <name type="scientific">Rhizobium loti</name>
    <name type="common">Mesorhizobium loti</name>
    <dbReference type="NCBI Taxonomy" id="381"/>
    <lineage>
        <taxon>Bacteria</taxon>
        <taxon>Pseudomonadati</taxon>
        <taxon>Pseudomonadota</taxon>
        <taxon>Alphaproteobacteria</taxon>
        <taxon>Hyphomicrobiales</taxon>
        <taxon>Phyllobacteriaceae</taxon>
        <taxon>Mesorhizobium</taxon>
    </lineage>
</organism>
<feature type="transmembrane region" description="Helical" evidence="1">
    <location>
        <begin position="101"/>
        <end position="121"/>
    </location>
</feature>
<dbReference type="InterPro" id="IPR002656">
    <property type="entry name" value="Acyl_transf_3_dom"/>
</dbReference>
<comment type="caution">
    <text evidence="3">The sequence shown here is derived from an EMBL/GenBank/DDBJ whole genome shotgun (WGS) entry which is preliminary data.</text>
</comment>
<sequence length="355" mass="38545">MKAASAAGLQDASASLRGQAVPPKLLGLQVLRFAAAFFVVLFHLGVSLQIEFGNRTNVFHNGAVGVDIFFVISGFIIAYTTDPKKGALYFVGRRLVRIVPLYWTLTAGIAVLAMLKPGLLNSTLVNGETLIKSLFFIPFAKASGAVQPILFLGWTLNYEMFFYGIYAACLALGLRSPLVPAAIIVLLVAAVRLVKLDYVPWRFYTNPLMLEFVLGIGLYLLYRRSPAIFHGRSLPIFLMFVASMALRAPLLEIHWLVANGIPAVLLVAAVLPWAPAPTPIVLFMVLLGNVSYPLYLSHPYVLQLAVKLVPDHAGTATQVLLGGAACVLSIALSIVLYFTIERPTQLAASVPKPQR</sequence>
<reference evidence="3 4" key="1">
    <citation type="submission" date="2015-12" db="EMBL/GenBank/DDBJ databases">
        <title>Draft genome sequence of Mesorhizobium sp. UFLA 01-765, a multitolerant efficient symbiont and plant-growth promoting strain isolated from Zn-mining soil using Leucaena leucocephala as a trap plant.</title>
        <authorList>
            <person name="Rangel W.M."/>
            <person name="Thijs S."/>
            <person name="Longatti S.M."/>
            <person name="Moreira F.M."/>
            <person name="Weyens N."/>
            <person name="Vangronsveld J."/>
            <person name="Van Hamme J.D."/>
            <person name="Bottos E.M."/>
            <person name="Rineau F."/>
        </authorList>
    </citation>
    <scope>NUCLEOTIDE SEQUENCE [LARGE SCALE GENOMIC DNA]</scope>
    <source>
        <strain evidence="3 4">UFLA 01-765</strain>
    </source>
</reference>
<dbReference type="GO" id="GO:0000271">
    <property type="term" value="P:polysaccharide biosynthetic process"/>
    <property type="evidence" value="ECO:0007669"/>
    <property type="project" value="TreeGrafter"/>
</dbReference>
<gene>
    <name evidence="3" type="ORF">AU467_04990</name>
</gene>
<dbReference type="Pfam" id="PF01757">
    <property type="entry name" value="Acyl_transf_3"/>
    <property type="match status" value="1"/>
</dbReference>
<feature type="transmembrane region" description="Helical" evidence="1">
    <location>
        <begin position="58"/>
        <end position="81"/>
    </location>
</feature>